<evidence type="ECO:0000313" key="3">
    <source>
        <dbReference type="Proteomes" id="UP000316495"/>
    </source>
</evidence>
<dbReference type="AlphaFoldDB" id="A0A554LNY4"/>
<protein>
    <submittedName>
        <fullName evidence="2">Magnesium chelatase family protein</fullName>
    </submittedName>
</protein>
<dbReference type="Proteomes" id="UP000316495">
    <property type="component" value="Unassembled WGS sequence"/>
</dbReference>
<evidence type="ECO:0000259" key="1">
    <source>
        <dbReference type="Pfam" id="PF13335"/>
    </source>
</evidence>
<name>A0A554LNY4_9BACT</name>
<comment type="caution">
    <text evidence="2">The sequence shown here is derived from an EMBL/GenBank/DDBJ whole genome shotgun (WGS) entry which is preliminary data.</text>
</comment>
<evidence type="ECO:0000313" key="2">
    <source>
        <dbReference type="EMBL" id="TSC94595.1"/>
    </source>
</evidence>
<accession>A0A554LNY4</accession>
<dbReference type="InterPro" id="IPR025158">
    <property type="entry name" value="Mg_chelat-rel_C"/>
</dbReference>
<dbReference type="InterPro" id="IPR045006">
    <property type="entry name" value="CHLI-like"/>
</dbReference>
<sequence length="72" mass="8417">MKAADVKKYCQIDEQTKKLLVQAVDRLGLSARAYHRILRLSRTIADLAESQFIKSEHLAEALQYRPQEQKRF</sequence>
<reference evidence="2 3" key="1">
    <citation type="submission" date="2017-07" db="EMBL/GenBank/DDBJ databases">
        <title>Mechanisms for carbon and nitrogen cycling indicate functional differentiation within the Candidate Phyla Radiation.</title>
        <authorList>
            <person name="Danczak R.E."/>
            <person name="Johnston M.D."/>
            <person name="Kenah C."/>
            <person name="Slattery M."/>
            <person name="Wrighton K.C."/>
            <person name="Wilkins M.J."/>
        </authorList>
    </citation>
    <scope>NUCLEOTIDE SEQUENCE [LARGE SCALE GENOMIC DNA]</scope>
    <source>
        <strain evidence="2">Athens1014_28</strain>
    </source>
</reference>
<dbReference type="EMBL" id="VMGN01000009">
    <property type="protein sequence ID" value="TSC94595.1"/>
    <property type="molecule type" value="Genomic_DNA"/>
</dbReference>
<feature type="domain" description="Mg chelatase-related protein C-terminal" evidence="1">
    <location>
        <begin position="1"/>
        <end position="65"/>
    </location>
</feature>
<proteinExistence type="predicted"/>
<dbReference type="InterPro" id="IPR027417">
    <property type="entry name" value="P-loop_NTPase"/>
</dbReference>
<dbReference type="Pfam" id="PF13335">
    <property type="entry name" value="Mg_chelatase_C"/>
    <property type="match status" value="1"/>
</dbReference>
<dbReference type="PANTHER" id="PTHR32039">
    <property type="entry name" value="MAGNESIUM-CHELATASE SUBUNIT CHLI"/>
    <property type="match status" value="1"/>
</dbReference>
<gene>
    <name evidence="2" type="ORF">Athens101428_225</name>
</gene>
<organism evidence="2 3">
    <name type="scientific">Candidatus Berkelbacteria bacterium Athens1014_28</name>
    <dbReference type="NCBI Taxonomy" id="2017145"/>
    <lineage>
        <taxon>Bacteria</taxon>
        <taxon>Candidatus Berkelbacteria</taxon>
    </lineage>
</organism>
<dbReference type="PANTHER" id="PTHR32039:SF7">
    <property type="entry name" value="COMPETENCE PROTEIN COMM"/>
    <property type="match status" value="1"/>
</dbReference>
<dbReference type="Gene3D" id="3.40.50.300">
    <property type="entry name" value="P-loop containing nucleotide triphosphate hydrolases"/>
    <property type="match status" value="1"/>
</dbReference>